<comment type="caution">
    <text evidence="2">The sequence shown here is derived from an EMBL/GenBank/DDBJ whole genome shotgun (WGS) entry which is preliminary data.</text>
</comment>
<feature type="transmembrane region" description="Helical" evidence="1">
    <location>
        <begin position="125"/>
        <end position="146"/>
    </location>
</feature>
<dbReference type="Proteomes" id="UP000886819">
    <property type="component" value="Unassembled WGS sequence"/>
</dbReference>
<feature type="transmembrane region" description="Helical" evidence="1">
    <location>
        <begin position="158"/>
        <end position="177"/>
    </location>
</feature>
<protein>
    <submittedName>
        <fullName evidence="2">PrsW family intramembrane metalloprotease</fullName>
    </submittedName>
</protein>
<keyword evidence="2" id="KW-0645">Protease</keyword>
<evidence type="ECO:0000313" key="2">
    <source>
        <dbReference type="EMBL" id="HIQ63864.1"/>
    </source>
</evidence>
<evidence type="ECO:0000256" key="1">
    <source>
        <dbReference type="SAM" id="Phobius"/>
    </source>
</evidence>
<accession>A0A9D0YY41</accession>
<reference evidence="2" key="2">
    <citation type="journal article" date="2021" name="PeerJ">
        <title>Extensive microbial diversity within the chicken gut microbiome revealed by metagenomics and culture.</title>
        <authorList>
            <person name="Gilroy R."/>
            <person name="Ravi A."/>
            <person name="Getino M."/>
            <person name="Pursley I."/>
            <person name="Horton D.L."/>
            <person name="Alikhan N.F."/>
            <person name="Baker D."/>
            <person name="Gharbi K."/>
            <person name="Hall N."/>
            <person name="Watson M."/>
            <person name="Adriaenssens E.M."/>
            <person name="Foster-Nyarko E."/>
            <person name="Jarju S."/>
            <person name="Secka A."/>
            <person name="Antonio M."/>
            <person name="Oren A."/>
            <person name="Chaudhuri R.R."/>
            <person name="La Ragione R."/>
            <person name="Hildebrand F."/>
            <person name="Pallen M.J."/>
        </authorList>
    </citation>
    <scope>NUCLEOTIDE SEQUENCE</scope>
    <source>
        <strain evidence="2">ChiHile30-977</strain>
    </source>
</reference>
<feature type="transmembrane region" description="Helical" evidence="1">
    <location>
        <begin position="183"/>
        <end position="199"/>
    </location>
</feature>
<keyword evidence="1" id="KW-0472">Membrane</keyword>
<dbReference type="AlphaFoldDB" id="A0A9D0YY41"/>
<name>A0A9D0YY41_9FIRM</name>
<feature type="transmembrane region" description="Helical" evidence="1">
    <location>
        <begin position="34"/>
        <end position="52"/>
    </location>
</feature>
<reference evidence="2" key="1">
    <citation type="submission" date="2020-10" db="EMBL/GenBank/DDBJ databases">
        <authorList>
            <person name="Gilroy R."/>
        </authorList>
    </citation>
    <scope>NUCLEOTIDE SEQUENCE</scope>
    <source>
        <strain evidence="2">ChiHile30-977</strain>
    </source>
</reference>
<feature type="transmembrane region" description="Helical" evidence="1">
    <location>
        <begin position="59"/>
        <end position="83"/>
    </location>
</feature>
<dbReference type="EMBL" id="DVFI01000134">
    <property type="protein sequence ID" value="HIQ63864.1"/>
    <property type="molecule type" value="Genomic_DNA"/>
</dbReference>
<keyword evidence="1" id="KW-1133">Transmembrane helix</keyword>
<gene>
    <name evidence="2" type="ORF">IAA66_09830</name>
</gene>
<keyword evidence="2" id="KW-0482">Metalloprotease</keyword>
<evidence type="ECO:0000313" key="3">
    <source>
        <dbReference type="Proteomes" id="UP000886819"/>
    </source>
</evidence>
<keyword evidence="2" id="KW-0378">Hydrolase</keyword>
<sequence>MRIDAMLACFGLSVLAVVLLRGRARRLLFAVSGGMLIALLSGFISGFLAELVRYDAMAAVLYISPAVEEALKLVLFLLLLFVYQPDDAALPELAAGIGAGFALMESVALQAAAGSVWSASLPLRVLFSAGLHIACALLLTASVRMIRRMAPETLSGFLGVYAVTITIHSLYNLLVFSGGVGRILGYLLPAGLLIAWQCWETMRKRISR</sequence>
<proteinExistence type="predicted"/>
<dbReference type="GO" id="GO:0008237">
    <property type="term" value="F:metallopeptidase activity"/>
    <property type="evidence" value="ECO:0007669"/>
    <property type="project" value="UniProtKB-KW"/>
</dbReference>
<keyword evidence="1" id="KW-0812">Transmembrane</keyword>
<organism evidence="2 3">
    <name type="scientific">Candidatus Avichristensenella intestinipullorum</name>
    <dbReference type="NCBI Taxonomy" id="2840693"/>
    <lineage>
        <taxon>Bacteria</taxon>
        <taxon>Bacillati</taxon>
        <taxon>Bacillota</taxon>
        <taxon>Clostridia</taxon>
        <taxon>Candidatus Avichristensenella</taxon>
    </lineage>
</organism>